<dbReference type="Proteomes" id="UP000253999">
    <property type="component" value="Unassembled WGS sequence"/>
</dbReference>
<dbReference type="PIRSF" id="PIRSF000903">
    <property type="entry name" value="B5n-ttraPtase_sm"/>
    <property type="match status" value="1"/>
</dbReference>
<organism evidence="7 8">
    <name type="scientific">Haemophilus parahaemolyticus</name>
    <dbReference type="NCBI Taxonomy" id="735"/>
    <lineage>
        <taxon>Bacteria</taxon>
        <taxon>Pseudomonadati</taxon>
        <taxon>Pseudomonadota</taxon>
        <taxon>Gammaproteobacteria</taxon>
        <taxon>Pasteurellales</taxon>
        <taxon>Pasteurellaceae</taxon>
        <taxon>Haemophilus</taxon>
    </lineage>
</organism>
<proteinExistence type="inferred from homology"/>
<dbReference type="HAMAP" id="MF_00199">
    <property type="entry name" value="ApaH"/>
    <property type="match status" value="1"/>
</dbReference>
<reference evidence="7 8" key="1">
    <citation type="submission" date="2018-05" db="EMBL/GenBank/DDBJ databases">
        <title>Draft Genome Sequences for a Diverse set of 7 Haemophilus Species.</title>
        <authorList>
            <person name="Nichols M."/>
            <person name="Topaz N."/>
            <person name="Wang X."/>
            <person name="Wang X."/>
            <person name="Boxrud D."/>
        </authorList>
    </citation>
    <scope>NUCLEOTIDE SEQUENCE [LARGE SCALE GENOMIC DNA]</scope>
    <source>
        <strain evidence="7 8">C2010039593</strain>
    </source>
</reference>
<comment type="caution">
    <text evidence="7">The sequence shown here is derived from an EMBL/GenBank/DDBJ whole genome shotgun (WGS) entry which is preliminary data.</text>
</comment>
<dbReference type="GO" id="GO:0008803">
    <property type="term" value="F:bis(5'-nucleosyl)-tetraphosphatase (symmetrical) activity"/>
    <property type="evidence" value="ECO:0007669"/>
    <property type="project" value="UniProtKB-UniRule"/>
</dbReference>
<dbReference type="AlphaFoldDB" id="A0A369ZGB1"/>
<gene>
    <name evidence="5 7" type="primary">apaH</name>
    <name evidence="7" type="ORF">DPV98_05770</name>
</gene>
<dbReference type="EMBL" id="QEQD01000005">
    <property type="protein sequence ID" value="RDF04035.1"/>
    <property type="molecule type" value="Genomic_DNA"/>
</dbReference>
<comment type="similarity">
    <text evidence="2 5">Belongs to the Ap4A hydrolase family.</text>
</comment>
<dbReference type="NCBIfam" id="TIGR00668">
    <property type="entry name" value="apaH"/>
    <property type="match status" value="1"/>
</dbReference>
<dbReference type="NCBIfam" id="NF001204">
    <property type="entry name" value="PRK00166.1"/>
    <property type="match status" value="1"/>
</dbReference>
<dbReference type="PANTHER" id="PTHR40942:SF4">
    <property type="entry name" value="CYTOCHROME C5"/>
    <property type="match status" value="1"/>
</dbReference>
<evidence type="ECO:0000259" key="6">
    <source>
        <dbReference type="Pfam" id="PF00149"/>
    </source>
</evidence>
<evidence type="ECO:0000256" key="5">
    <source>
        <dbReference type="HAMAP-Rule" id="MF_00199"/>
    </source>
</evidence>
<protein>
    <recommendedName>
        <fullName evidence="5">Bis(5'-nucleosyl)-tetraphosphatase, symmetrical</fullName>
        <ecNumber evidence="5">3.6.1.41</ecNumber>
    </recommendedName>
    <alternativeName>
        <fullName evidence="5">Ap4A hydrolase</fullName>
    </alternativeName>
    <alternativeName>
        <fullName evidence="5">Diadenosine 5',5'''-P1,P4-tetraphosphate pyrophosphohydrolase</fullName>
    </alternativeName>
    <alternativeName>
        <fullName evidence="5">Diadenosine tetraphosphatase</fullName>
    </alternativeName>
</protein>
<comment type="catalytic activity">
    <reaction evidence="4 5">
        <text>P(1),P(4)-bis(5'-adenosyl) tetraphosphate + H2O = 2 ADP + 2 H(+)</text>
        <dbReference type="Rhea" id="RHEA:24252"/>
        <dbReference type="ChEBI" id="CHEBI:15377"/>
        <dbReference type="ChEBI" id="CHEBI:15378"/>
        <dbReference type="ChEBI" id="CHEBI:58141"/>
        <dbReference type="ChEBI" id="CHEBI:456216"/>
        <dbReference type="EC" id="3.6.1.41"/>
    </reaction>
</comment>
<sequence length="271" mass="31351">MATYIVGDLHGCFKEFQMLLEKAQFDEKQDEIWLTGDLVARGDDSLACLRFVKNLGEKAQTVLGNHDLHLLSTLLGIKRVKPSDKVEPIFKAHDREELQNWLRNQPLMVQHPKYGFLLVHAGISPEWDLSTATQCAREAEALLKSENYANYIAQMYENHPDHWDSNLQGIDRWRYIVNAFTRMRFCYLDKRLDFACKLPIKDAPIELKAWFELDNPLFNEQEIIFGHWASLIGECAHPNIYALDTGCAWGNHLTMVRWGDKQVFTQVRLGS</sequence>
<dbReference type="InterPro" id="IPR004617">
    <property type="entry name" value="ApaH"/>
</dbReference>
<evidence type="ECO:0000256" key="4">
    <source>
        <dbReference type="ARBA" id="ARBA00049417"/>
    </source>
</evidence>
<name>A0A369ZGB1_HAEPH</name>
<keyword evidence="3 5" id="KW-0378">Hydrolase</keyword>
<feature type="domain" description="Calcineurin-like phosphoesterase" evidence="6">
    <location>
        <begin position="3"/>
        <end position="134"/>
    </location>
</feature>
<accession>A0A369ZGB1</accession>
<comment type="function">
    <text evidence="1 5">Hydrolyzes diadenosine 5',5'''-P1,P4-tetraphosphate to yield ADP.</text>
</comment>
<dbReference type="InterPro" id="IPR004843">
    <property type="entry name" value="Calcineurin-like_PHP"/>
</dbReference>
<evidence type="ECO:0000313" key="8">
    <source>
        <dbReference type="Proteomes" id="UP000253999"/>
    </source>
</evidence>
<dbReference type="Pfam" id="PF00149">
    <property type="entry name" value="Metallophos"/>
    <property type="match status" value="1"/>
</dbReference>
<dbReference type="EC" id="3.6.1.41" evidence="5"/>
<dbReference type="SUPFAM" id="SSF56300">
    <property type="entry name" value="Metallo-dependent phosphatases"/>
    <property type="match status" value="1"/>
</dbReference>
<dbReference type="InterPro" id="IPR029052">
    <property type="entry name" value="Metallo-depent_PP-like"/>
</dbReference>
<dbReference type="RefSeq" id="WP_111313016.1">
    <property type="nucleotide sequence ID" value="NZ_JAUPSI010000027.1"/>
</dbReference>
<evidence type="ECO:0000256" key="3">
    <source>
        <dbReference type="ARBA" id="ARBA00022801"/>
    </source>
</evidence>
<dbReference type="PANTHER" id="PTHR40942">
    <property type="match status" value="1"/>
</dbReference>
<dbReference type="STRING" id="735.B0185_01385"/>
<evidence type="ECO:0000313" key="7">
    <source>
        <dbReference type="EMBL" id="RDF04035.1"/>
    </source>
</evidence>
<dbReference type="Gene3D" id="3.60.21.10">
    <property type="match status" value="1"/>
</dbReference>
<dbReference type="CDD" id="cd07422">
    <property type="entry name" value="MPP_ApaH"/>
    <property type="match status" value="1"/>
</dbReference>
<evidence type="ECO:0000256" key="1">
    <source>
        <dbReference type="ARBA" id="ARBA00003413"/>
    </source>
</evidence>
<evidence type="ECO:0000256" key="2">
    <source>
        <dbReference type="ARBA" id="ARBA00005419"/>
    </source>
</evidence>